<feature type="compositionally biased region" description="Acidic residues" evidence="1">
    <location>
        <begin position="59"/>
        <end position="70"/>
    </location>
</feature>
<reference evidence="2" key="2">
    <citation type="submission" date="2013-05" db="EMBL/GenBank/DDBJ databases">
        <authorList>
            <person name="Carter J.-M."/>
            <person name="Baker S.C."/>
            <person name="Pink R."/>
            <person name="Carter D.R.F."/>
            <person name="Collins A."/>
            <person name="Tomlin J."/>
            <person name="Gibbs M."/>
            <person name="Breuker C.J."/>
        </authorList>
    </citation>
    <scope>NUCLEOTIDE SEQUENCE</scope>
    <source>
        <tissue evidence="2">Ovary</tissue>
    </source>
</reference>
<organism evidence="2">
    <name type="scientific">Pararge aegeria</name>
    <name type="common">speckled wood butterfly</name>
    <dbReference type="NCBI Taxonomy" id="116150"/>
    <lineage>
        <taxon>Eukaryota</taxon>
        <taxon>Metazoa</taxon>
        <taxon>Ecdysozoa</taxon>
        <taxon>Arthropoda</taxon>
        <taxon>Hexapoda</taxon>
        <taxon>Insecta</taxon>
        <taxon>Pterygota</taxon>
        <taxon>Neoptera</taxon>
        <taxon>Endopterygota</taxon>
        <taxon>Lepidoptera</taxon>
        <taxon>Glossata</taxon>
        <taxon>Ditrysia</taxon>
        <taxon>Papilionoidea</taxon>
        <taxon>Nymphalidae</taxon>
        <taxon>Satyrinae</taxon>
        <taxon>Satyrini</taxon>
        <taxon>Parargina</taxon>
        <taxon>Pararge</taxon>
    </lineage>
</organism>
<feature type="non-terminal residue" evidence="2">
    <location>
        <position position="70"/>
    </location>
</feature>
<accession>S4NT48</accession>
<dbReference type="EMBL" id="GAIX01010604">
    <property type="protein sequence ID" value="JAA81956.1"/>
    <property type="molecule type" value="Transcribed_RNA"/>
</dbReference>
<proteinExistence type="predicted"/>
<sequence length="70" mass="7660">MIVKGEGSGADCESVYFFGDEISEPVMFFYGDGYGAENDTGNLEATEQVDTNDTKNEDENPPEECNGENH</sequence>
<dbReference type="AlphaFoldDB" id="S4NT48"/>
<evidence type="ECO:0000313" key="2">
    <source>
        <dbReference type="EMBL" id="JAA81956.1"/>
    </source>
</evidence>
<feature type="compositionally biased region" description="Polar residues" evidence="1">
    <location>
        <begin position="39"/>
        <end position="51"/>
    </location>
</feature>
<evidence type="ECO:0000256" key="1">
    <source>
        <dbReference type="SAM" id="MobiDB-lite"/>
    </source>
</evidence>
<name>S4NT48_9NEOP</name>
<feature type="region of interest" description="Disordered" evidence="1">
    <location>
        <begin position="35"/>
        <end position="70"/>
    </location>
</feature>
<protein>
    <submittedName>
        <fullName evidence="2">Remodeling and spacing factor 1</fullName>
    </submittedName>
</protein>
<reference evidence="2" key="1">
    <citation type="journal article" date="2013" name="BMC Genomics">
        <title>Unscrambling butterfly oogenesis.</title>
        <authorList>
            <person name="Carter J.M."/>
            <person name="Baker S.C."/>
            <person name="Pink R."/>
            <person name="Carter D.R."/>
            <person name="Collins A."/>
            <person name="Tomlin J."/>
            <person name="Gibbs M."/>
            <person name="Breuker C.J."/>
        </authorList>
    </citation>
    <scope>NUCLEOTIDE SEQUENCE</scope>
    <source>
        <tissue evidence="2">Ovary</tissue>
    </source>
</reference>